<reference evidence="9" key="1">
    <citation type="submission" date="2015-02" db="EMBL/GenBank/DDBJ databases">
        <authorList>
            <person name="Gon?alves P."/>
        </authorList>
    </citation>
    <scope>NUCLEOTIDE SEQUENCE [LARGE SCALE GENOMIC DNA]</scope>
</reference>
<evidence type="ECO:0000256" key="4">
    <source>
        <dbReference type="ARBA" id="ARBA00022670"/>
    </source>
</evidence>
<dbReference type="CDD" id="cd02663">
    <property type="entry name" value="Peptidase_C19G"/>
    <property type="match status" value="1"/>
</dbReference>
<feature type="compositionally biased region" description="Low complexity" evidence="6">
    <location>
        <begin position="180"/>
        <end position="199"/>
    </location>
</feature>
<evidence type="ECO:0000256" key="3">
    <source>
        <dbReference type="ARBA" id="ARBA00012759"/>
    </source>
</evidence>
<evidence type="ECO:0000313" key="8">
    <source>
        <dbReference type="EMBL" id="CEQ41815.1"/>
    </source>
</evidence>
<evidence type="ECO:0000256" key="6">
    <source>
        <dbReference type="SAM" id="MobiDB-lite"/>
    </source>
</evidence>
<dbReference type="GO" id="GO:0016579">
    <property type="term" value="P:protein deubiquitination"/>
    <property type="evidence" value="ECO:0007669"/>
    <property type="project" value="InterPro"/>
</dbReference>
<feature type="compositionally biased region" description="Polar residues" evidence="6">
    <location>
        <begin position="205"/>
        <end position="216"/>
    </location>
</feature>
<evidence type="ECO:0000313" key="9">
    <source>
        <dbReference type="Proteomes" id="UP000243876"/>
    </source>
</evidence>
<dbReference type="InterPro" id="IPR028889">
    <property type="entry name" value="USP"/>
</dbReference>
<dbReference type="InterPro" id="IPR038765">
    <property type="entry name" value="Papain-like_cys_pep_sf"/>
</dbReference>
<keyword evidence="9" id="KW-1185">Reference proteome</keyword>
<comment type="similarity">
    <text evidence="2">Belongs to the peptidase C19 family.</text>
</comment>
<accession>A0A0D6EQE3</accession>
<dbReference type="InterPro" id="IPR001394">
    <property type="entry name" value="Peptidase_C19_UCH"/>
</dbReference>
<comment type="catalytic activity">
    <reaction evidence="1">
        <text>Thiol-dependent hydrolysis of ester, thioester, amide, peptide and isopeptide bonds formed by the C-terminal Gly of ubiquitin (a 76-residue protein attached to proteins as an intracellular targeting signal).</text>
        <dbReference type="EC" id="3.4.19.12"/>
    </reaction>
</comment>
<feature type="compositionally biased region" description="Polar residues" evidence="6">
    <location>
        <begin position="636"/>
        <end position="654"/>
    </location>
</feature>
<protein>
    <recommendedName>
        <fullName evidence="3">ubiquitinyl hydrolase 1</fullName>
        <ecNumber evidence="3">3.4.19.12</ecNumber>
    </recommendedName>
</protein>
<feature type="compositionally biased region" description="Polar residues" evidence="6">
    <location>
        <begin position="781"/>
        <end position="792"/>
    </location>
</feature>
<feature type="compositionally biased region" description="Basic residues" evidence="6">
    <location>
        <begin position="1026"/>
        <end position="1035"/>
    </location>
</feature>
<dbReference type="PROSITE" id="PS50235">
    <property type="entry name" value="USP_3"/>
    <property type="match status" value="1"/>
</dbReference>
<feature type="domain" description="USP" evidence="7">
    <location>
        <begin position="56"/>
        <end position="518"/>
    </location>
</feature>
<feature type="compositionally biased region" description="Polar residues" evidence="6">
    <location>
        <begin position="686"/>
        <end position="708"/>
    </location>
</feature>
<evidence type="ECO:0000259" key="7">
    <source>
        <dbReference type="PROSITE" id="PS50235"/>
    </source>
</evidence>
<feature type="compositionally biased region" description="Low complexity" evidence="6">
    <location>
        <begin position="753"/>
        <end position="763"/>
    </location>
</feature>
<feature type="compositionally biased region" description="Low complexity" evidence="6">
    <location>
        <begin position="571"/>
        <end position="590"/>
    </location>
</feature>
<dbReference type="PANTHER" id="PTHR24006">
    <property type="entry name" value="UBIQUITIN CARBOXYL-TERMINAL HYDROLASE"/>
    <property type="match status" value="1"/>
</dbReference>
<feature type="compositionally biased region" description="Low complexity" evidence="6">
    <location>
        <begin position="937"/>
        <end position="979"/>
    </location>
</feature>
<feature type="region of interest" description="Disordered" evidence="6">
    <location>
        <begin position="528"/>
        <end position="590"/>
    </location>
</feature>
<dbReference type="PANTHER" id="PTHR24006:SF733">
    <property type="entry name" value="RE52890P"/>
    <property type="match status" value="1"/>
</dbReference>
<dbReference type="PROSITE" id="PS00973">
    <property type="entry name" value="USP_2"/>
    <property type="match status" value="1"/>
</dbReference>
<dbReference type="GO" id="GO:0004843">
    <property type="term" value="F:cysteine-type deubiquitinase activity"/>
    <property type="evidence" value="ECO:0007669"/>
    <property type="project" value="UniProtKB-EC"/>
</dbReference>
<keyword evidence="5" id="KW-0378">Hydrolase</keyword>
<feature type="compositionally biased region" description="Low complexity" evidence="6">
    <location>
        <begin position="655"/>
        <end position="665"/>
    </location>
</feature>
<dbReference type="GO" id="GO:0005634">
    <property type="term" value="C:nucleus"/>
    <property type="evidence" value="ECO:0007669"/>
    <property type="project" value="TreeGrafter"/>
</dbReference>
<dbReference type="EC" id="3.4.19.12" evidence="3"/>
<name>A0A0D6EQE3_SPOSA</name>
<dbReference type="Gene3D" id="3.90.70.10">
    <property type="entry name" value="Cysteine proteinases"/>
    <property type="match status" value="1"/>
</dbReference>
<organism evidence="8 9">
    <name type="scientific">Sporidiobolus salmonicolor</name>
    <name type="common">Yeast-like fungus</name>
    <name type="synonym">Sporobolomyces salmonicolor</name>
    <dbReference type="NCBI Taxonomy" id="5005"/>
    <lineage>
        <taxon>Eukaryota</taxon>
        <taxon>Fungi</taxon>
        <taxon>Dikarya</taxon>
        <taxon>Basidiomycota</taxon>
        <taxon>Pucciniomycotina</taxon>
        <taxon>Microbotryomycetes</taxon>
        <taxon>Sporidiobolales</taxon>
        <taxon>Sporidiobolaceae</taxon>
        <taxon>Sporobolomyces</taxon>
    </lineage>
</organism>
<feature type="compositionally biased region" description="Low complexity" evidence="6">
    <location>
        <begin position="611"/>
        <end position="635"/>
    </location>
</feature>
<proteinExistence type="inferred from homology"/>
<sequence>MAFLRKWGTGAAAGPPTAGGPNGIVGSAPGAAGFGNTWYVPSPHAHPHLIPRTERADLPRISTSSYANSVIQSLYFSRPFRHLVETYLPYGAAPSAIPSSSKSSTHAPSPRPDLSTSPSTSALSTLSSAGRVAKSVGAALASPVPIPVSQAQARRSPPSRSGPPAGGGRGGFFAHRRQGSVSTTTSDSSAPADCASSPTFGHPLTHSTTNTSFTGVGTPVLQNGTLARELAPPETTLLTTLRDLFSAISAQPKSTGTVAPQAFINQLKRDNEFFRSTLHQDAHEFLNFLVNALAEILEKEEKRRAEEEGRASSVSGTGFGEHAKTWVHSLFEGVLTNETRCLTQVTSRDEAFLDLSIDIEQNSSVTSCLRQFSASEMLCQRNKFSCDKCCGLQEAEKRMKVKKLPNLLALHLKRFKYEEDLRRHVKLTYRVVFPFELRLFNTADDVQNPDRLYELWAIVVHIGVGPTHGHYITIVKSGTRWIVFDDNNVYPIEQSDISRYFGDTPGHGSAYCLFYQAVDLDSTFSGLPQADPEGLRPRTMTTSSISTSGATGLSASWTEEGAPPVPPLPPASISSAAAKDSPAPSADLPLAPAPCSPLPVPAALLDPTFSLDSPQSLAPSPLSPATPSAVPASPLGQNTVQLPSADSTPPQQRKASLVSLSGSSAGEREKEGEKSGWTLRGRFGRSRSQISTSRSVASQHGTPASVASSLEPVPSIPITNGNGHDAAPSAEQSVPPSPGEPSRGPIPEVLSYAPSSPSAHASHGLPLPPTAITDDVPQPSEDGSASTTSAAHSQPPPTQFLAPARRRSSRSSALDLPQRPSTASSLSSSGLFGPPANPSPLSTSPSATGALSAARGFLSRSRGADKPRPQSSHGGSLHPSPSVGVGLGLHTGPPVTGPPAPAPSQLAPPPASSLRAKLGKRPSTASPIVNPSGGGFFSPPRSFSLSSASPTATDGPSSSSSNPSTTSTPVTTSALALAPAPRPLSKKEAEKRLKEEKKARETAAKQREKEQKELLKQMKEDAKRQEKLRRKMSVR</sequence>
<feature type="region of interest" description="Disordered" evidence="6">
    <location>
        <begin position="611"/>
        <end position="1035"/>
    </location>
</feature>
<feature type="compositionally biased region" description="Polar residues" evidence="6">
    <location>
        <begin position="839"/>
        <end position="849"/>
    </location>
</feature>
<feature type="compositionally biased region" description="Low complexity" evidence="6">
    <location>
        <begin position="539"/>
        <end position="558"/>
    </location>
</feature>
<evidence type="ECO:0000256" key="5">
    <source>
        <dbReference type="ARBA" id="ARBA00022801"/>
    </source>
</evidence>
<dbReference type="AlphaFoldDB" id="A0A0D6EQE3"/>
<feature type="compositionally biased region" description="Low complexity" evidence="6">
    <location>
        <begin position="149"/>
        <end position="163"/>
    </location>
</feature>
<dbReference type="InterPro" id="IPR050164">
    <property type="entry name" value="Peptidase_C19"/>
</dbReference>
<evidence type="ECO:0000256" key="1">
    <source>
        <dbReference type="ARBA" id="ARBA00000707"/>
    </source>
</evidence>
<feature type="compositionally biased region" description="Low complexity" evidence="6">
    <location>
        <begin position="871"/>
        <end position="884"/>
    </location>
</feature>
<dbReference type="OrthoDB" id="27652at2759"/>
<dbReference type="EMBL" id="CENE01000018">
    <property type="protein sequence ID" value="CEQ41815.1"/>
    <property type="molecule type" value="Genomic_DNA"/>
</dbReference>
<dbReference type="Pfam" id="PF00443">
    <property type="entry name" value="UCH"/>
    <property type="match status" value="1"/>
</dbReference>
<keyword evidence="4" id="KW-0645">Protease</keyword>
<feature type="region of interest" description="Disordered" evidence="6">
    <location>
        <begin position="1"/>
        <end position="20"/>
    </location>
</feature>
<gene>
    <name evidence="8" type="primary">SPOSA6832_03574</name>
</gene>
<feature type="compositionally biased region" description="Basic and acidic residues" evidence="6">
    <location>
        <begin position="985"/>
        <end position="1025"/>
    </location>
</feature>
<dbReference type="SUPFAM" id="SSF54001">
    <property type="entry name" value="Cysteine proteinases"/>
    <property type="match status" value="1"/>
</dbReference>
<evidence type="ECO:0000256" key="2">
    <source>
        <dbReference type="ARBA" id="ARBA00009085"/>
    </source>
</evidence>
<dbReference type="InterPro" id="IPR018200">
    <property type="entry name" value="USP_CS"/>
</dbReference>
<feature type="compositionally biased region" description="Pro residues" evidence="6">
    <location>
        <begin position="895"/>
        <end position="911"/>
    </location>
</feature>
<feature type="region of interest" description="Disordered" evidence="6">
    <location>
        <begin position="147"/>
        <end position="216"/>
    </location>
</feature>
<dbReference type="GO" id="GO:0006508">
    <property type="term" value="P:proteolysis"/>
    <property type="evidence" value="ECO:0007669"/>
    <property type="project" value="UniProtKB-KW"/>
</dbReference>
<feature type="region of interest" description="Disordered" evidence="6">
    <location>
        <begin position="95"/>
        <end position="126"/>
    </location>
</feature>
<dbReference type="Proteomes" id="UP000243876">
    <property type="component" value="Unassembled WGS sequence"/>
</dbReference>
<dbReference type="GO" id="GO:0005829">
    <property type="term" value="C:cytosol"/>
    <property type="evidence" value="ECO:0007669"/>
    <property type="project" value="TreeGrafter"/>
</dbReference>